<accession>A0A0M3QW21</accession>
<dbReference type="InterPro" id="IPR000742">
    <property type="entry name" value="EGF"/>
</dbReference>
<feature type="signal peptide" evidence="6">
    <location>
        <begin position="1"/>
        <end position="19"/>
    </location>
</feature>
<evidence type="ECO:0000259" key="7">
    <source>
        <dbReference type="PROSITE" id="PS50825"/>
    </source>
</evidence>
<sequence>MLSPTLLLILLSCVAFSQAVYEDCLTPPPVDHGRAELRQDNEHTNTAIYSCKSGYVLKGAKKLRCNVDTEEWQGEPPSCIRHKVSPLKKKLLAIPEEPLVNAELAQRLDLSCIQAKVQAPDIAHGAVDKYERRRKGDKVFLVAYYACSENYDFEFEQVNALYCGQEQWVGETPSCVPRNELSEALDDDDDEEEDYDEYDTIEDHTTGEFMTTTTKMTPVEVPPPPPPPVLQAAAEEEEEELEPGLLIEEPMQPKTQVEEVAEPDAEPKSMPQETQPAEAEAEVEAAAEAQPATDISIVVEPTQDPYTPRVLDSNCGDDNGGCEQICERLLFPGENEPRLKCSCQTGYTLDPLTYTNCHDIDECQEANAGCAQICNNLPGSVECACEKGYQIDGSDGKSCVDVDECAQPEVAAECAGACENTPGSYRCVTPLNNKETSREEVEEHTDEEPVYEVEVQPETTTAAATITTTTTTTAATTEVRDRCQPFQAPTNGRAHCNRYRHKRKYFYTTRCKISCNAGYVLEGSATRTCGASGNWEGLSNRCQPISTGLSWFGGNSAGVLGSFGGKCAALPTPKHGVISPASCTQLGSSFGGICWLQCNMGYVPVAATRTTCVNGRWSLGSVLECKPTFDIDVEQTVQLPWRNPLTSFATPTQQQRAYIKCPENVMLLLAPGQSRAHVFLQKPATNVDYRYVEAHPPWAKQLQAHLPAGVHKIVFRAHDPLSQQTVACQTLISIKPAAPAPIAMPMPMPGVGPRFESLQEEKFMGLAASSGASFCPASFEVHLKQHQHMRSVLWKEPRFEGKLLKMYKSSFPGALFGLGDHEIKYEATTTDGQHQICIFHIYVKAAEAEPVLPKLNFEQLSAPAKLMQPSHESYVVCPGKQPVKVTAHQSVNLPVGCTLKNVRSSSRQSQLRRGLLTSLWRPYY</sequence>
<dbReference type="CDD" id="cd00033">
    <property type="entry name" value="CCP"/>
    <property type="match status" value="3"/>
</dbReference>
<dbReference type="PROSITE" id="PS50923">
    <property type="entry name" value="SUSHI"/>
    <property type="match status" value="2"/>
</dbReference>
<dbReference type="Proteomes" id="UP000494163">
    <property type="component" value="Chromosome 3L"/>
</dbReference>
<evidence type="ECO:0000313" key="9">
    <source>
        <dbReference type="EMBL" id="ALC43389.1"/>
    </source>
</evidence>
<feature type="domain" description="Sushi" evidence="8">
    <location>
        <begin position="494"/>
        <end position="544"/>
    </location>
</feature>
<dbReference type="InterPro" id="IPR050751">
    <property type="entry name" value="ECM_structural_protein"/>
</dbReference>
<dbReference type="AlphaFoldDB" id="A0A0M3QW21"/>
<feature type="compositionally biased region" description="Pro residues" evidence="5">
    <location>
        <begin position="220"/>
        <end position="229"/>
    </location>
</feature>
<dbReference type="SMART" id="SM00181">
    <property type="entry name" value="EGF"/>
    <property type="match status" value="2"/>
</dbReference>
<evidence type="ECO:0000256" key="5">
    <source>
        <dbReference type="SAM" id="MobiDB-lite"/>
    </source>
</evidence>
<dbReference type="SUPFAM" id="SSF57196">
    <property type="entry name" value="EGF/Laminin"/>
    <property type="match status" value="2"/>
</dbReference>
<dbReference type="InterPro" id="IPR035976">
    <property type="entry name" value="Sushi/SCR/CCP_sf"/>
</dbReference>
<evidence type="ECO:0000256" key="4">
    <source>
        <dbReference type="PROSITE-ProRule" id="PRU00302"/>
    </source>
</evidence>
<dbReference type="Pfam" id="PF14670">
    <property type="entry name" value="FXa_inhibition"/>
    <property type="match status" value="1"/>
</dbReference>
<dbReference type="Pfam" id="PF00084">
    <property type="entry name" value="Sushi"/>
    <property type="match status" value="2"/>
</dbReference>
<reference evidence="9 10" key="1">
    <citation type="submission" date="2015-08" db="EMBL/GenBank/DDBJ databases">
        <title>Ancestral chromatin configuration constrains chromatin evolution on differentiating sex chromosomes in Drosophila.</title>
        <authorList>
            <person name="Zhou Q."/>
            <person name="Bachtrog D."/>
        </authorList>
    </citation>
    <scope>NUCLEOTIDE SEQUENCE [LARGE SCALE GENOMIC DNA]</scope>
    <source>
        <tissue evidence="9">Whole larvae</tissue>
    </source>
</reference>
<feature type="region of interest" description="Disordered" evidence="5">
    <location>
        <begin position="217"/>
        <end position="239"/>
    </location>
</feature>
<feature type="domain" description="Sushi" evidence="8">
    <location>
        <begin position="22"/>
        <end position="81"/>
    </location>
</feature>
<dbReference type="OrthoDB" id="10045365at2759"/>
<protein>
    <submittedName>
        <fullName evidence="9">Frac</fullName>
    </submittedName>
</protein>
<dbReference type="InterPro" id="IPR018097">
    <property type="entry name" value="EGF_Ca-bd_CS"/>
</dbReference>
<dbReference type="Gene3D" id="2.10.70.10">
    <property type="entry name" value="Complement Module, domain 1"/>
    <property type="match status" value="3"/>
</dbReference>
<keyword evidence="10" id="KW-1185">Reference proteome</keyword>
<feature type="disulfide bond" evidence="4">
    <location>
        <begin position="515"/>
        <end position="542"/>
    </location>
</feature>
<dbReference type="SMART" id="SM00032">
    <property type="entry name" value="CCP"/>
    <property type="match status" value="4"/>
</dbReference>
<evidence type="ECO:0000313" key="10">
    <source>
        <dbReference type="Proteomes" id="UP000494163"/>
    </source>
</evidence>
<dbReference type="EMBL" id="CP012525">
    <property type="protein sequence ID" value="ALC43389.1"/>
    <property type="molecule type" value="Genomic_DNA"/>
</dbReference>
<dbReference type="PANTHER" id="PTHR24034:SF89">
    <property type="entry name" value="COMPLEMENT COMPONENT C1Q RECEPTOR"/>
    <property type="match status" value="1"/>
</dbReference>
<evidence type="ECO:0000256" key="6">
    <source>
        <dbReference type="SAM" id="SignalP"/>
    </source>
</evidence>
<feature type="domain" description="HYR" evidence="7">
    <location>
        <begin position="765"/>
        <end position="845"/>
    </location>
</feature>
<dbReference type="InterPro" id="IPR003410">
    <property type="entry name" value="HYR_dom"/>
</dbReference>
<proteinExistence type="predicted"/>
<dbReference type="InterPro" id="IPR049883">
    <property type="entry name" value="NOTCH1_EGF-like"/>
</dbReference>
<name>A0A0M3QW21_DROBS</name>
<dbReference type="InterPro" id="IPR001881">
    <property type="entry name" value="EGF-like_Ca-bd_dom"/>
</dbReference>
<gene>
    <name evidence="9" type="ORF">Dbus_chr3Lg555</name>
</gene>
<dbReference type="SMART" id="SM00179">
    <property type="entry name" value="EGF_CA"/>
    <property type="match status" value="2"/>
</dbReference>
<keyword evidence="3 4" id="KW-1015">Disulfide bond</keyword>
<dbReference type="PROSITE" id="PS01187">
    <property type="entry name" value="EGF_CA"/>
    <property type="match status" value="1"/>
</dbReference>
<dbReference type="FunFam" id="2.10.25.10:FF:000240">
    <property type="entry name" value="Vitamin K-dependent protein S"/>
    <property type="match status" value="1"/>
</dbReference>
<dbReference type="PANTHER" id="PTHR24034">
    <property type="entry name" value="EGF-LIKE DOMAIN-CONTAINING PROTEIN"/>
    <property type="match status" value="1"/>
</dbReference>
<keyword evidence="4" id="KW-0768">Sushi</keyword>
<dbReference type="SUPFAM" id="SSF57535">
    <property type="entry name" value="Complement control module/SCR domain"/>
    <property type="match status" value="3"/>
</dbReference>
<keyword evidence="6" id="KW-0732">Signal</keyword>
<dbReference type="Gene3D" id="2.10.25.10">
    <property type="entry name" value="Laminin"/>
    <property type="match status" value="3"/>
</dbReference>
<feature type="chain" id="PRO_5005788076" evidence="6">
    <location>
        <begin position="20"/>
        <end position="924"/>
    </location>
</feature>
<evidence type="ECO:0000256" key="3">
    <source>
        <dbReference type="ARBA" id="ARBA00023157"/>
    </source>
</evidence>
<evidence type="ECO:0000256" key="1">
    <source>
        <dbReference type="ARBA" id="ARBA00022536"/>
    </source>
</evidence>
<evidence type="ECO:0000256" key="2">
    <source>
        <dbReference type="ARBA" id="ARBA00022737"/>
    </source>
</evidence>
<organism evidence="9 10">
    <name type="scientific">Drosophila busckii</name>
    <name type="common">Fruit fly</name>
    <dbReference type="NCBI Taxonomy" id="30019"/>
    <lineage>
        <taxon>Eukaryota</taxon>
        <taxon>Metazoa</taxon>
        <taxon>Ecdysozoa</taxon>
        <taxon>Arthropoda</taxon>
        <taxon>Hexapoda</taxon>
        <taxon>Insecta</taxon>
        <taxon>Pterygota</taxon>
        <taxon>Neoptera</taxon>
        <taxon>Endopterygota</taxon>
        <taxon>Diptera</taxon>
        <taxon>Brachycera</taxon>
        <taxon>Muscomorpha</taxon>
        <taxon>Ephydroidea</taxon>
        <taxon>Drosophilidae</taxon>
        <taxon>Drosophila</taxon>
    </lineage>
</organism>
<dbReference type="Pfam" id="PF07645">
    <property type="entry name" value="EGF_CA"/>
    <property type="match status" value="1"/>
</dbReference>
<keyword evidence="1" id="KW-0245">EGF-like domain</keyword>
<keyword evidence="2" id="KW-0677">Repeat</keyword>
<comment type="caution">
    <text evidence="4">Lacks conserved residue(s) required for the propagation of feature annotation.</text>
</comment>
<feature type="region of interest" description="Disordered" evidence="5">
    <location>
        <begin position="251"/>
        <end position="276"/>
    </location>
</feature>
<dbReference type="InterPro" id="IPR000436">
    <property type="entry name" value="Sushi_SCR_CCP_dom"/>
</dbReference>
<dbReference type="GO" id="GO:0005509">
    <property type="term" value="F:calcium ion binding"/>
    <property type="evidence" value="ECO:0007669"/>
    <property type="project" value="InterPro"/>
</dbReference>
<dbReference type="STRING" id="30019.A0A0M3QW21"/>
<dbReference type="PROSITE" id="PS50825">
    <property type="entry name" value="HYR"/>
    <property type="match status" value="1"/>
</dbReference>
<evidence type="ECO:0000259" key="8">
    <source>
        <dbReference type="PROSITE" id="PS50923"/>
    </source>
</evidence>